<sequence length="231" mass="23631">MDPDRTPRTPRTTTTATVLAASLPAVPLLLLLTPALLGGEHARAEDALRQWAAEGFPHHLLTLQLLGALALAPLLVSSLTLVPPGTRGRVPALAATVLGGAAAVTTVLVLGYELAQGALVSGTLDVEAGVRAALVTNDWLPFLVMLLAGVGGCVLTLPLVTAALARHGLVRWTALAAFALPVVAAVLPLPGRAAELLPSAVLVLACLPATADLLRGRHRTAPHRSLSDAHA</sequence>
<dbReference type="EMBL" id="JACCBB010000001">
    <property type="protein sequence ID" value="NYD21395.1"/>
    <property type="molecule type" value="Genomic_DNA"/>
</dbReference>
<dbReference type="AlphaFoldDB" id="A0A7Y9AST5"/>
<keyword evidence="1" id="KW-0812">Transmembrane</keyword>
<comment type="caution">
    <text evidence="2">The sequence shown here is derived from an EMBL/GenBank/DDBJ whole genome shotgun (WGS) entry which is preliminary data.</text>
</comment>
<evidence type="ECO:0008006" key="4">
    <source>
        <dbReference type="Google" id="ProtNLM"/>
    </source>
</evidence>
<dbReference type="Proteomes" id="UP000521922">
    <property type="component" value="Unassembled WGS sequence"/>
</dbReference>
<evidence type="ECO:0000313" key="3">
    <source>
        <dbReference type="Proteomes" id="UP000521922"/>
    </source>
</evidence>
<gene>
    <name evidence="2" type="ORF">BJ968_000935</name>
</gene>
<protein>
    <recommendedName>
        <fullName evidence="4">DUF4386 family protein</fullName>
    </recommendedName>
</protein>
<feature type="transmembrane region" description="Helical" evidence="1">
    <location>
        <begin position="172"/>
        <end position="190"/>
    </location>
</feature>
<evidence type="ECO:0000313" key="2">
    <source>
        <dbReference type="EMBL" id="NYD21395.1"/>
    </source>
</evidence>
<reference evidence="2 3" key="1">
    <citation type="submission" date="2020-07" db="EMBL/GenBank/DDBJ databases">
        <title>Sequencing the genomes of 1000 actinobacteria strains.</title>
        <authorList>
            <person name="Klenk H.-P."/>
        </authorList>
    </citation>
    <scope>NUCLEOTIDE SEQUENCE [LARGE SCALE GENOMIC DNA]</scope>
    <source>
        <strain evidence="2 3">DSM 7487</strain>
    </source>
</reference>
<feature type="transmembrane region" description="Helical" evidence="1">
    <location>
        <begin position="93"/>
        <end position="112"/>
    </location>
</feature>
<proteinExistence type="predicted"/>
<accession>A0A7Y9AST5</accession>
<feature type="transmembrane region" description="Helical" evidence="1">
    <location>
        <begin position="139"/>
        <end position="160"/>
    </location>
</feature>
<evidence type="ECO:0000256" key="1">
    <source>
        <dbReference type="SAM" id="Phobius"/>
    </source>
</evidence>
<keyword evidence="3" id="KW-1185">Reference proteome</keyword>
<dbReference type="RefSeq" id="WP_179749667.1">
    <property type="nucleotide sequence ID" value="NZ_BAAAGN010000006.1"/>
</dbReference>
<keyword evidence="1" id="KW-1133">Transmembrane helix</keyword>
<organism evidence="2 3">
    <name type="scientific">Kineococcus aurantiacus</name>
    <dbReference type="NCBI Taxonomy" id="37633"/>
    <lineage>
        <taxon>Bacteria</taxon>
        <taxon>Bacillati</taxon>
        <taxon>Actinomycetota</taxon>
        <taxon>Actinomycetes</taxon>
        <taxon>Kineosporiales</taxon>
        <taxon>Kineosporiaceae</taxon>
        <taxon>Kineococcus</taxon>
    </lineage>
</organism>
<name>A0A7Y9AST5_9ACTN</name>
<feature type="transmembrane region" description="Helical" evidence="1">
    <location>
        <begin position="60"/>
        <end position="81"/>
    </location>
</feature>
<keyword evidence="1" id="KW-0472">Membrane</keyword>